<evidence type="ECO:0000313" key="1">
    <source>
        <dbReference type="EMBL" id="GIJ02831.1"/>
    </source>
</evidence>
<comment type="caution">
    <text evidence="1">The sequence shown here is derived from an EMBL/GenBank/DDBJ whole genome shotgun (WGS) entry which is preliminary data.</text>
</comment>
<name>A0A8J4DIJ8_9ACTN</name>
<reference evidence="1" key="1">
    <citation type="submission" date="2021-01" db="EMBL/GenBank/DDBJ databases">
        <title>Whole genome shotgun sequence of Spirilliplanes yamanashiensis NBRC 15828.</title>
        <authorList>
            <person name="Komaki H."/>
            <person name="Tamura T."/>
        </authorList>
    </citation>
    <scope>NUCLEOTIDE SEQUENCE</scope>
    <source>
        <strain evidence="1">NBRC 15828</strain>
    </source>
</reference>
<sequence>MSGEGGDKFTNWGKFAWDILKDNRPAVNTEADYVNAVPANASWADLSAPHGTNHFTWKWVGPGWIIRDFWFDMMLSWTYGARWRGGGAYITNAVVTVTDYSVGVGGYDIRIACRVGNIENGGSETAPYPRIPIDVSIGYSNWLYGGGGTCRFLVAGTGAGNATYDSSARDV</sequence>
<keyword evidence="2" id="KW-1185">Reference proteome</keyword>
<dbReference type="Proteomes" id="UP000652013">
    <property type="component" value="Unassembled WGS sequence"/>
</dbReference>
<proteinExistence type="predicted"/>
<protein>
    <submittedName>
        <fullName evidence="1">Uncharacterized protein</fullName>
    </submittedName>
</protein>
<organism evidence="1 2">
    <name type="scientific">Spirilliplanes yamanashiensis</name>
    <dbReference type="NCBI Taxonomy" id="42233"/>
    <lineage>
        <taxon>Bacteria</taxon>
        <taxon>Bacillati</taxon>
        <taxon>Actinomycetota</taxon>
        <taxon>Actinomycetes</taxon>
        <taxon>Micromonosporales</taxon>
        <taxon>Micromonosporaceae</taxon>
        <taxon>Spirilliplanes</taxon>
    </lineage>
</organism>
<dbReference type="AlphaFoldDB" id="A0A8J4DIJ8"/>
<dbReference type="EMBL" id="BOOY01000016">
    <property type="protein sequence ID" value="GIJ02831.1"/>
    <property type="molecule type" value="Genomic_DNA"/>
</dbReference>
<dbReference type="RefSeq" id="WP_203938127.1">
    <property type="nucleotide sequence ID" value="NZ_BAAAGJ010000005.1"/>
</dbReference>
<gene>
    <name evidence="1" type="ORF">Sya03_21830</name>
</gene>
<evidence type="ECO:0000313" key="2">
    <source>
        <dbReference type="Proteomes" id="UP000652013"/>
    </source>
</evidence>
<accession>A0A8J4DIJ8</accession>